<evidence type="ECO:0000313" key="1">
    <source>
        <dbReference type="EMBL" id="MDO7875478.1"/>
    </source>
</evidence>
<sequence>MEPTPNPGPATAPAYTPFIPRDQDEKAALCLRLATAWKKNPQLVLIWITQAAFETKAKNYYQSVIDKTAVAAKRGGITLTLEEADDKIREGLPYLKAILLTKFKKGHDKAKYPEFGIITRNDGFELPKKHTERAKALTAMLKALKDYSLEDGEFGTEYWGPIEQAYVKGDKDSKDNDATVGSLVGTKDALEDEVTLVLSKMLTLLEAQYPDEKELAGKRRELGYLKEYS</sequence>
<proteinExistence type="predicted"/>
<keyword evidence="2" id="KW-1185">Reference proteome</keyword>
<dbReference type="EMBL" id="JAUQSY010000007">
    <property type="protein sequence ID" value="MDO7875478.1"/>
    <property type="molecule type" value="Genomic_DNA"/>
</dbReference>
<organism evidence="1 2">
    <name type="scientific">Hymenobacter aranciens</name>
    <dbReference type="NCBI Taxonomy" id="3063996"/>
    <lineage>
        <taxon>Bacteria</taxon>
        <taxon>Pseudomonadati</taxon>
        <taxon>Bacteroidota</taxon>
        <taxon>Cytophagia</taxon>
        <taxon>Cytophagales</taxon>
        <taxon>Hymenobacteraceae</taxon>
        <taxon>Hymenobacter</taxon>
    </lineage>
</organism>
<accession>A0ABT9BB62</accession>
<comment type="caution">
    <text evidence="1">The sequence shown here is derived from an EMBL/GenBank/DDBJ whole genome shotgun (WGS) entry which is preliminary data.</text>
</comment>
<evidence type="ECO:0000313" key="2">
    <source>
        <dbReference type="Proteomes" id="UP001176429"/>
    </source>
</evidence>
<dbReference type="Proteomes" id="UP001176429">
    <property type="component" value="Unassembled WGS sequence"/>
</dbReference>
<reference evidence="1" key="1">
    <citation type="submission" date="2023-07" db="EMBL/GenBank/DDBJ databases">
        <authorList>
            <person name="Kim M.K."/>
        </authorList>
    </citation>
    <scope>NUCLEOTIDE SEQUENCE</scope>
    <source>
        <strain evidence="1">ASUV-10-1</strain>
    </source>
</reference>
<dbReference type="RefSeq" id="WP_305006788.1">
    <property type="nucleotide sequence ID" value="NZ_JAUQSY010000007.1"/>
</dbReference>
<name>A0ABT9BB62_9BACT</name>
<protein>
    <submittedName>
        <fullName evidence="1">Uncharacterized protein</fullName>
    </submittedName>
</protein>
<gene>
    <name evidence="1" type="ORF">Q5H93_12110</name>
</gene>